<dbReference type="InterPro" id="IPR036265">
    <property type="entry name" value="HIT-like_sf"/>
</dbReference>
<keyword evidence="13" id="KW-0443">Lipid metabolism</keyword>
<reference evidence="19 20" key="1">
    <citation type="submission" date="2018-02" db="EMBL/GenBank/DDBJ databases">
        <title>Whole genome sequencing of endophytic bacterium.</title>
        <authorList>
            <person name="Eedara R."/>
            <person name="Podile A.R."/>
        </authorList>
    </citation>
    <scope>NUCLEOTIDE SEQUENCE [LARGE SCALE GENOMIC DNA]</scope>
    <source>
        <strain evidence="19 20">RP1T</strain>
    </source>
</reference>
<organism evidence="19 20">
    <name type="scientific">Labrys okinawensis</name>
    <dbReference type="NCBI Taxonomy" id="346911"/>
    <lineage>
        <taxon>Bacteria</taxon>
        <taxon>Pseudomonadati</taxon>
        <taxon>Pseudomonadota</taxon>
        <taxon>Alphaproteobacteria</taxon>
        <taxon>Hyphomicrobiales</taxon>
        <taxon>Xanthobacteraceae</taxon>
        <taxon>Labrys</taxon>
    </lineage>
</organism>
<dbReference type="SUPFAM" id="SSF54197">
    <property type="entry name" value="HIT-like"/>
    <property type="match status" value="1"/>
</dbReference>
<keyword evidence="8" id="KW-1003">Cell membrane</keyword>
<evidence type="ECO:0000256" key="6">
    <source>
        <dbReference type="ARBA" id="ARBA00012375"/>
    </source>
</evidence>
<name>A0A2S9QJ69_9HYPH</name>
<evidence type="ECO:0000256" key="4">
    <source>
        <dbReference type="ARBA" id="ARBA00005189"/>
    </source>
</evidence>
<dbReference type="AlphaFoldDB" id="A0A2S9QJ69"/>
<keyword evidence="9" id="KW-0444">Lipid biosynthesis</keyword>
<evidence type="ECO:0000256" key="16">
    <source>
        <dbReference type="ARBA" id="ARBA00023264"/>
    </source>
</evidence>
<dbReference type="GO" id="GO:0005886">
    <property type="term" value="C:plasma membrane"/>
    <property type="evidence" value="ECO:0007669"/>
    <property type="project" value="UniProtKB-SubCell"/>
</dbReference>
<keyword evidence="20" id="KW-1185">Reference proteome</keyword>
<dbReference type="OrthoDB" id="481399at2"/>
<dbReference type="Gene3D" id="3.30.428.30">
    <property type="entry name" value="HIT family - CDH-like"/>
    <property type="match status" value="1"/>
</dbReference>
<keyword evidence="14" id="KW-0472">Membrane</keyword>
<evidence type="ECO:0000256" key="15">
    <source>
        <dbReference type="ARBA" id="ARBA00023209"/>
    </source>
</evidence>
<comment type="catalytic activity">
    <reaction evidence="1">
        <text>a CDP-1,2-diacyl-sn-glycerol + H2O = a 1,2-diacyl-sn-glycero-3-phosphate + CMP + 2 H(+)</text>
        <dbReference type="Rhea" id="RHEA:15221"/>
        <dbReference type="ChEBI" id="CHEBI:15377"/>
        <dbReference type="ChEBI" id="CHEBI:15378"/>
        <dbReference type="ChEBI" id="CHEBI:58332"/>
        <dbReference type="ChEBI" id="CHEBI:58608"/>
        <dbReference type="ChEBI" id="CHEBI:60377"/>
        <dbReference type="EC" id="3.6.1.26"/>
    </reaction>
</comment>
<evidence type="ECO:0000313" key="20">
    <source>
        <dbReference type="Proteomes" id="UP000237682"/>
    </source>
</evidence>
<keyword evidence="12" id="KW-1133">Transmembrane helix</keyword>
<evidence type="ECO:0000256" key="2">
    <source>
        <dbReference type="ARBA" id="ARBA00004162"/>
    </source>
</evidence>
<evidence type="ECO:0000256" key="17">
    <source>
        <dbReference type="ARBA" id="ARBA00032888"/>
    </source>
</evidence>
<dbReference type="Proteomes" id="UP000237682">
    <property type="component" value="Unassembled WGS sequence"/>
</dbReference>
<proteinExistence type="inferred from homology"/>
<comment type="similarity">
    <text evidence="5">Belongs to the Cdh family.</text>
</comment>
<evidence type="ECO:0000256" key="7">
    <source>
        <dbReference type="ARBA" id="ARBA00019608"/>
    </source>
</evidence>
<dbReference type="GO" id="GO:0008715">
    <property type="term" value="F:CDP-diacylglycerol diphosphatase activity"/>
    <property type="evidence" value="ECO:0007669"/>
    <property type="project" value="UniProtKB-EC"/>
</dbReference>
<evidence type="ECO:0000256" key="12">
    <source>
        <dbReference type="ARBA" id="ARBA00022989"/>
    </source>
</evidence>
<evidence type="ECO:0000313" key="19">
    <source>
        <dbReference type="EMBL" id="PRH89395.1"/>
    </source>
</evidence>
<comment type="caution">
    <text evidence="19">The sequence shown here is derived from an EMBL/GenBank/DDBJ whole genome shotgun (WGS) entry which is preliminary data.</text>
</comment>
<evidence type="ECO:0000256" key="13">
    <source>
        <dbReference type="ARBA" id="ARBA00023098"/>
    </source>
</evidence>
<dbReference type="EC" id="3.6.1.26" evidence="6"/>
<dbReference type="EMBL" id="PUEJ01000001">
    <property type="protein sequence ID" value="PRH89395.1"/>
    <property type="molecule type" value="Genomic_DNA"/>
</dbReference>
<evidence type="ECO:0000256" key="18">
    <source>
        <dbReference type="ARBA" id="ARBA00032892"/>
    </source>
</evidence>
<evidence type="ECO:0000256" key="14">
    <source>
        <dbReference type="ARBA" id="ARBA00023136"/>
    </source>
</evidence>
<evidence type="ECO:0000256" key="11">
    <source>
        <dbReference type="ARBA" id="ARBA00022801"/>
    </source>
</evidence>
<comment type="pathway">
    <text evidence="3">Phospholipid metabolism; CDP-diacylglycerol degradation; phosphatidate from CDP-diacylglycerol: step 1/1.</text>
</comment>
<dbReference type="UniPathway" id="UPA00609">
    <property type="reaction ID" value="UER00664"/>
</dbReference>
<dbReference type="Pfam" id="PF02611">
    <property type="entry name" value="CDH"/>
    <property type="match status" value="1"/>
</dbReference>
<dbReference type="GO" id="GO:0008654">
    <property type="term" value="P:phospholipid biosynthetic process"/>
    <property type="evidence" value="ECO:0007669"/>
    <property type="project" value="UniProtKB-KW"/>
</dbReference>
<keyword evidence="11" id="KW-0378">Hydrolase</keyword>
<evidence type="ECO:0000256" key="1">
    <source>
        <dbReference type="ARBA" id="ARBA00001007"/>
    </source>
</evidence>
<evidence type="ECO:0000256" key="9">
    <source>
        <dbReference type="ARBA" id="ARBA00022516"/>
    </source>
</evidence>
<keyword evidence="16" id="KW-1208">Phospholipid metabolism</keyword>
<evidence type="ECO:0000256" key="5">
    <source>
        <dbReference type="ARBA" id="ARBA00006435"/>
    </source>
</evidence>
<keyword evidence="10" id="KW-0812">Transmembrane</keyword>
<dbReference type="GO" id="GO:0046342">
    <property type="term" value="P:CDP-diacylglycerol catabolic process"/>
    <property type="evidence" value="ECO:0007669"/>
    <property type="project" value="UniProtKB-UniPathway"/>
</dbReference>
<evidence type="ECO:0000256" key="3">
    <source>
        <dbReference type="ARBA" id="ARBA00004927"/>
    </source>
</evidence>
<evidence type="ECO:0000256" key="10">
    <source>
        <dbReference type="ARBA" id="ARBA00022692"/>
    </source>
</evidence>
<dbReference type="PIRSF" id="PIRSF001273">
    <property type="entry name" value="CDH"/>
    <property type="match status" value="1"/>
</dbReference>
<comment type="subcellular location">
    <subcellularLocation>
        <location evidence="2">Cell membrane</location>
        <topology evidence="2">Single-pass membrane protein</topology>
    </subcellularLocation>
</comment>
<protein>
    <recommendedName>
        <fullName evidence="7">CDP-diacylglycerol pyrophosphatase</fullName>
        <ecNumber evidence="6">3.6.1.26</ecNumber>
    </recommendedName>
    <alternativeName>
        <fullName evidence="17">CDP-diacylglycerol phosphatidylhydrolase</fullName>
    </alternativeName>
    <alternativeName>
        <fullName evidence="18">CDP-diglyceride hydrolase</fullName>
    </alternativeName>
</protein>
<gene>
    <name evidence="19" type="ORF">C5L14_02075</name>
</gene>
<sequence>MAQGKKGTRMRAIGWRRSVMALAIAAALAGLALFFFLARFLDPDALWKVVNGQCVPEQQQQAELKHCAEVDLSKGVDRGFAVLKDNAPTKPYNYLLIPTKRITGIEDGALLAPDAENYFEHGWAARSYLGAILRRDLDWSMVALAVNSAKDRSQNQLHIHVGCVRPDVRKALEDSEAQLSEGWSPLALPPPDPSYFGLKLARDGLSGFNPFHKLADDIPGARTAMGLYTIVVVGAVFKDGSKGFYILSRRREDGSPAHGEDLIDTTCLLAKPSR</sequence>
<dbReference type="InterPro" id="IPR003763">
    <property type="entry name" value="CDP-diacylglyc_Pase"/>
</dbReference>
<keyword evidence="15" id="KW-0594">Phospholipid biosynthesis</keyword>
<accession>A0A2S9QJ69</accession>
<comment type="pathway">
    <text evidence="4">Lipid metabolism.</text>
</comment>
<evidence type="ECO:0000256" key="8">
    <source>
        <dbReference type="ARBA" id="ARBA00022475"/>
    </source>
</evidence>